<reference evidence="1" key="1">
    <citation type="submission" date="2021-01" db="EMBL/GenBank/DDBJ databases">
        <authorList>
            <person name="Sun Q."/>
        </authorList>
    </citation>
    <scope>NUCLEOTIDE SEQUENCE</scope>
    <source>
        <strain evidence="1">YIM B02566</strain>
    </source>
</reference>
<gene>
    <name evidence="1" type="ORF">JHL16_12385</name>
</gene>
<dbReference type="EMBL" id="JAENHL010000007">
    <property type="protein sequence ID" value="MBK1867145.1"/>
    <property type="molecule type" value="Genomic_DNA"/>
</dbReference>
<dbReference type="Proteomes" id="UP000616151">
    <property type="component" value="Unassembled WGS sequence"/>
</dbReference>
<protein>
    <submittedName>
        <fullName evidence="1">Glycosyltransferase family 2 protein</fullName>
    </submittedName>
</protein>
<evidence type="ECO:0000313" key="2">
    <source>
        <dbReference type="Proteomes" id="UP000616151"/>
    </source>
</evidence>
<name>A0ACC5R3E3_9HYPH</name>
<proteinExistence type="predicted"/>
<organism evidence="1 2">
    <name type="scientific">Taklimakanibacter albus</name>
    <dbReference type="NCBI Taxonomy" id="2800327"/>
    <lineage>
        <taxon>Bacteria</taxon>
        <taxon>Pseudomonadati</taxon>
        <taxon>Pseudomonadota</taxon>
        <taxon>Alphaproteobacteria</taxon>
        <taxon>Hyphomicrobiales</taxon>
        <taxon>Aestuariivirgaceae</taxon>
        <taxon>Taklimakanibacter</taxon>
    </lineage>
</organism>
<comment type="caution">
    <text evidence="1">The sequence shown here is derived from an EMBL/GenBank/DDBJ whole genome shotgun (WGS) entry which is preliminary data.</text>
</comment>
<evidence type="ECO:0000313" key="1">
    <source>
        <dbReference type="EMBL" id="MBK1867145.1"/>
    </source>
</evidence>
<sequence>MRLPFLLDYHRQLGVDRFFFIDNGSTDGTVEFLHGQRDCHCFHSDGNFFADNVEPPRWTNALRNVFGDGHWSLSLDADEMFVYPHCETISLRRFCQYLDESGADALTSLVIDMYGEGAIVKARYKRGQSFLGTCPYFDPELGWTVFAEGSYPPELMFSGFRERAFWHGKHKAKRPPCITQVPLVKWRKGVGYLVAQHSLNYARLSDLQGAVLHFKFLPGFYESIVSSINDNKGVKEKGLEERSSYVDALAKDPNLSLKYERSARYRDSKQLVDLGWMKTSSAFEQFATASGKASPRRKATANGKR</sequence>
<accession>A0ACC5R3E3</accession>
<keyword evidence="2" id="KW-1185">Reference proteome</keyword>